<organism evidence="1 2">
    <name type="scientific">Paraclostridium bifermentans</name>
    <name type="common">Clostridium bifermentans</name>
    <dbReference type="NCBI Taxonomy" id="1490"/>
    <lineage>
        <taxon>Bacteria</taxon>
        <taxon>Bacillati</taxon>
        <taxon>Bacillota</taxon>
        <taxon>Clostridia</taxon>
        <taxon>Peptostreptococcales</taxon>
        <taxon>Peptostreptococcaceae</taxon>
        <taxon>Paraclostridium</taxon>
    </lineage>
</organism>
<sequence length="49" mass="5904">MSKHLSANIRVVIKKYNPSIFRDSEKEGFFEVRVENYYYFKVIKKGCIK</sequence>
<dbReference type="EMBL" id="JABAFD010000008">
    <property type="protein sequence ID" value="NME10425.1"/>
    <property type="molecule type" value="Genomic_DNA"/>
</dbReference>
<reference evidence="1 2" key="1">
    <citation type="submission" date="2020-04" db="EMBL/GenBank/DDBJ databases">
        <authorList>
            <person name="Hitch T.C.A."/>
            <person name="Wylensek D."/>
            <person name="Clavel T."/>
        </authorList>
    </citation>
    <scope>NUCLEOTIDE SEQUENCE [LARGE SCALE GENOMIC DNA]</scope>
    <source>
        <strain evidence="1 2">Med78_4-601-WT-2</strain>
    </source>
</reference>
<comment type="caution">
    <text evidence="1">The sequence shown here is derived from an EMBL/GenBank/DDBJ whole genome shotgun (WGS) entry which is preliminary data.</text>
</comment>
<proteinExistence type="predicted"/>
<name>A0AA44DMJ1_PARBF</name>
<dbReference type="RefSeq" id="WP_167402771.1">
    <property type="nucleotide sequence ID" value="NZ_JABAFD010000008.1"/>
</dbReference>
<accession>A0AA44DMJ1</accession>
<protein>
    <submittedName>
        <fullName evidence="1">Uncharacterized protein</fullName>
    </submittedName>
</protein>
<evidence type="ECO:0000313" key="2">
    <source>
        <dbReference type="Proteomes" id="UP000573963"/>
    </source>
</evidence>
<gene>
    <name evidence="1" type="ORF">HF875_12895</name>
</gene>
<evidence type="ECO:0000313" key="1">
    <source>
        <dbReference type="EMBL" id="NME10425.1"/>
    </source>
</evidence>
<dbReference type="Proteomes" id="UP000573963">
    <property type="component" value="Unassembled WGS sequence"/>
</dbReference>
<dbReference type="AlphaFoldDB" id="A0AA44DMJ1"/>